<reference evidence="1" key="1">
    <citation type="submission" date="2014-09" db="EMBL/GenBank/DDBJ databases">
        <authorList>
            <person name="Magalhaes I.L.F."/>
            <person name="Oliveira U."/>
            <person name="Santos F.R."/>
            <person name="Vidigal T.H.D.A."/>
            <person name="Brescovit A.D."/>
            <person name="Santos A.J."/>
        </authorList>
    </citation>
    <scope>NUCLEOTIDE SEQUENCE</scope>
    <source>
        <tissue evidence="1">Shoot tissue taken approximately 20 cm above the soil surface</tissue>
    </source>
</reference>
<protein>
    <submittedName>
        <fullName evidence="1">Uncharacterized protein</fullName>
    </submittedName>
</protein>
<accession>A0A0A9H3V4</accession>
<evidence type="ECO:0000313" key="1">
    <source>
        <dbReference type="EMBL" id="JAE29526.1"/>
    </source>
</evidence>
<name>A0A0A9H3V4_ARUDO</name>
<organism evidence="1">
    <name type="scientific">Arundo donax</name>
    <name type="common">Giant reed</name>
    <name type="synonym">Donax arundinaceus</name>
    <dbReference type="NCBI Taxonomy" id="35708"/>
    <lineage>
        <taxon>Eukaryota</taxon>
        <taxon>Viridiplantae</taxon>
        <taxon>Streptophyta</taxon>
        <taxon>Embryophyta</taxon>
        <taxon>Tracheophyta</taxon>
        <taxon>Spermatophyta</taxon>
        <taxon>Magnoliopsida</taxon>
        <taxon>Liliopsida</taxon>
        <taxon>Poales</taxon>
        <taxon>Poaceae</taxon>
        <taxon>PACMAD clade</taxon>
        <taxon>Arundinoideae</taxon>
        <taxon>Arundineae</taxon>
        <taxon>Arundo</taxon>
    </lineage>
</organism>
<dbReference type="AlphaFoldDB" id="A0A0A9H3V4"/>
<reference evidence="1" key="2">
    <citation type="journal article" date="2015" name="Data Brief">
        <title>Shoot transcriptome of the giant reed, Arundo donax.</title>
        <authorList>
            <person name="Barrero R.A."/>
            <person name="Guerrero F.D."/>
            <person name="Moolhuijzen P."/>
            <person name="Goolsby J.A."/>
            <person name="Tidwell J."/>
            <person name="Bellgard S.E."/>
            <person name="Bellgard M.I."/>
        </authorList>
    </citation>
    <scope>NUCLEOTIDE SEQUENCE</scope>
    <source>
        <tissue evidence="1">Shoot tissue taken approximately 20 cm above the soil surface</tissue>
    </source>
</reference>
<proteinExistence type="predicted"/>
<sequence>MVHRLHWREMSYLMKTM</sequence>
<dbReference type="EMBL" id="GBRH01168370">
    <property type="protein sequence ID" value="JAE29526.1"/>
    <property type="molecule type" value="Transcribed_RNA"/>
</dbReference>